<keyword evidence="2" id="KW-1185">Reference proteome</keyword>
<accession>A0A026WFA6</accession>
<protein>
    <submittedName>
        <fullName evidence="1">Uncharacterized protein</fullName>
    </submittedName>
</protein>
<organism evidence="1 2">
    <name type="scientific">Ooceraea biroi</name>
    <name type="common">Clonal raider ant</name>
    <name type="synonym">Cerapachys biroi</name>
    <dbReference type="NCBI Taxonomy" id="2015173"/>
    <lineage>
        <taxon>Eukaryota</taxon>
        <taxon>Metazoa</taxon>
        <taxon>Ecdysozoa</taxon>
        <taxon>Arthropoda</taxon>
        <taxon>Hexapoda</taxon>
        <taxon>Insecta</taxon>
        <taxon>Pterygota</taxon>
        <taxon>Neoptera</taxon>
        <taxon>Endopterygota</taxon>
        <taxon>Hymenoptera</taxon>
        <taxon>Apocrita</taxon>
        <taxon>Aculeata</taxon>
        <taxon>Formicoidea</taxon>
        <taxon>Formicidae</taxon>
        <taxon>Dorylinae</taxon>
        <taxon>Ooceraea</taxon>
    </lineage>
</organism>
<evidence type="ECO:0000313" key="2">
    <source>
        <dbReference type="Proteomes" id="UP000053097"/>
    </source>
</evidence>
<reference evidence="1 2" key="1">
    <citation type="journal article" date="2014" name="Curr. Biol.">
        <title>The genome of the clonal raider ant Cerapachys biroi.</title>
        <authorList>
            <person name="Oxley P.R."/>
            <person name="Ji L."/>
            <person name="Fetter-Pruneda I."/>
            <person name="McKenzie S.K."/>
            <person name="Li C."/>
            <person name="Hu H."/>
            <person name="Zhang G."/>
            <person name="Kronauer D.J."/>
        </authorList>
    </citation>
    <scope>NUCLEOTIDE SEQUENCE [LARGE SCALE GENOMIC DNA]</scope>
</reference>
<dbReference type="Proteomes" id="UP000053097">
    <property type="component" value="Unassembled WGS sequence"/>
</dbReference>
<dbReference type="AlphaFoldDB" id="A0A026WFA6"/>
<name>A0A026WFA6_OOCBI</name>
<dbReference type="EMBL" id="KK107238">
    <property type="protein sequence ID" value="EZA54805.1"/>
    <property type="molecule type" value="Genomic_DNA"/>
</dbReference>
<proteinExistence type="predicted"/>
<gene>
    <name evidence="1" type="ORF">X777_05090</name>
</gene>
<evidence type="ECO:0000313" key="1">
    <source>
        <dbReference type="EMBL" id="EZA54805.1"/>
    </source>
</evidence>
<sequence length="51" mass="5782">MILKLACGISYRIQAYSPDIAPSGYHLFLSMQHALSNTHLKTDERDTEMGR</sequence>